<evidence type="ECO:0000313" key="1">
    <source>
        <dbReference type="EMBL" id="AYV49513.1"/>
    </source>
</evidence>
<keyword evidence="4" id="KW-1185">Reference proteome</keyword>
<evidence type="ECO:0000313" key="2">
    <source>
        <dbReference type="EMBL" id="PLR07960.1"/>
    </source>
</evidence>
<dbReference type="InterPro" id="IPR008868">
    <property type="entry name" value="TniB"/>
</dbReference>
<dbReference type="KEGG" id="cfh:C1707_09905"/>
<evidence type="ECO:0000313" key="3">
    <source>
        <dbReference type="Proteomes" id="UP000234483"/>
    </source>
</evidence>
<dbReference type="Gene3D" id="3.40.50.300">
    <property type="entry name" value="P-loop containing nucleotide triphosphate hydrolases"/>
    <property type="match status" value="1"/>
</dbReference>
<accession>A0A2N5CND8</accession>
<protein>
    <recommendedName>
        <fullName evidence="5">AAA+ ATPase domain-containing protein</fullName>
    </recommendedName>
</protein>
<reference evidence="1 4" key="2">
    <citation type="submission" date="2018-01" db="EMBL/GenBank/DDBJ databases">
        <title>Complete genome sequence of Caulobacter flavus RHGG3.</title>
        <authorList>
            <person name="Yang E."/>
        </authorList>
    </citation>
    <scope>NUCLEOTIDE SEQUENCE [LARGE SCALE GENOMIC DNA]</scope>
    <source>
        <strain evidence="1 4">RHGG3</strain>
    </source>
</reference>
<gene>
    <name evidence="1" type="ORF">C1707_09905</name>
    <name evidence="2" type="ORF">CFHF_21380</name>
</gene>
<reference evidence="2 3" key="1">
    <citation type="submission" date="2017-12" db="EMBL/GenBank/DDBJ databases">
        <title>The genome sequence of Caulobacter flavus CGMCC1 15093.</title>
        <authorList>
            <person name="Gao J."/>
            <person name="Mao X."/>
            <person name="Sun J."/>
        </authorList>
    </citation>
    <scope>NUCLEOTIDE SEQUENCE [LARGE SCALE GENOMIC DNA]</scope>
    <source>
        <strain evidence="2 3">CGMCC1 15093</strain>
    </source>
</reference>
<dbReference type="OrthoDB" id="7349128at2"/>
<dbReference type="AlphaFoldDB" id="A0A2N5CND8"/>
<dbReference type="EMBL" id="CP026100">
    <property type="protein sequence ID" value="AYV49513.1"/>
    <property type="molecule type" value="Genomic_DNA"/>
</dbReference>
<dbReference type="SUPFAM" id="SSF52540">
    <property type="entry name" value="P-loop containing nucleoside triphosphate hydrolases"/>
    <property type="match status" value="1"/>
</dbReference>
<name>A0A2N5CND8_9CAUL</name>
<proteinExistence type="predicted"/>
<dbReference type="Proteomes" id="UP000281192">
    <property type="component" value="Chromosome"/>
</dbReference>
<evidence type="ECO:0008006" key="5">
    <source>
        <dbReference type="Google" id="ProtNLM"/>
    </source>
</evidence>
<dbReference type="InterPro" id="IPR027417">
    <property type="entry name" value="P-loop_NTPase"/>
</dbReference>
<dbReference type="Proteomes" id="UP000234483">
    <property type="component" value="Unassembled WGS sequence"/>
</dbReference>
<sequence length="307" mass="34164">MEEDWSAASNEAVADLLALFNTIFVAYPLHSEFHSRCDFLMKLGRSTQGAPQKGLRVLAPTGSGKTRAAEEFIRMVTESRQSGDEEFPVVLVPLDRATTSRKLFSSILQYFGDEFTISATEAVLKERAYKFLRRFKTLLLIIDEVQHLTSAGSGGDVTDSLKRLLDDGVVPVVFLGTIEGKSLFTRNLQLSGRLLSPCDYRELSSQSATDRGLLSRFAEELDLAIVHKGLMRRPAGLSHPWISGCLHEVSAGVIGRISRIMYVALEIARRRHADCIEVFDLALAVDRWALEQGFTARNPFRSTSPNR</sequence>
<dbReference type="EMBL" id="PJRQ01000044">
    <property type="protein sequence ID" value="PLR07960.1"/>
    <property type="molecule type" value="Genomic_DNA"/>
</dbReference>
<evidence type="ECO:0000313" key="4">
    <source>
        <dbReference type="Proteomes" id="UP000281192"/>
    </source>
</evidence>
<dbReference type="Pfam" id="PF05621">
    <property type="entry name" value="TniB"/>
    <property type="match status" value="1"/>
</dbReference>
<organism evidence="2 3">
    <name type="scientific">Caulobacter flavus</name>
    <dbReference type="NCBI Taxonomy" id="1679497"/>
    <lineage>
        <taxon>Bacteria</taxon>
        <taxon>Pseudomonadati</taxon>
        <taxon>Pseudomonadota</taxon>
        <taxon>Alphaproteobacteria</taxon>
        <taxon>Caulobacterales</taxon>
        <taxon>Caulobacteraceae</taxon>
        <taxon>Caulobacter</taxon>
    </lineage>
</organism>